<dbReference type="EMBL" id="KV454435">
    <property type="protein sequence ID" value="ODQ78485.1"/>
    <property type="molecule type" value="Genomic_DNA"/>
</dbReference>
<reference evidence="2" key="1">
    <citation type="submission" date="2016-05" db="EMBL/GenBank/DDBJ databases">
        <title>Comparative genomics of biotechnologically important yeasts.</title>
        <authorList>
            <consortium name="DOE Joint Genome Institute"/>
            <person name="Riley R."/>
            <person name="Haridas S."/>
            <person name="Wolfe K.H."/>
            <person name="Lopes M.R."/>
            <person name="Hittinger C.T."/>
            <person name="Goker M."/>
            <person name="Salamov A."/>
            <person name="Wisecaver J."/>
            <person name="Long T.M."/>
            <person name="Aerts A.L."/>
            <person name="Barry K."/>
            <person name="Choi C."/>
            <person name="Clum A."/>
            <person name="Coughlan A.Y."/>
            <person name="Deshpande S."/>
            <person name="Douglass A.P."/>
            <person name="Hanson S.J."/>
            <person name="Klenk H.-P."/>
            <person name="Labutti K."/>
            <person name="Lapidus A."/>
            <person name="Lindquist E."/>
            <person name="Lipzen A."/>
            <person name="Meier-Kolthoff J.P."/>
            <person name="Ohm R.A."/>
            <person name="Otillar R.P."/>
            <person name="Pangilinan J."/>
            <person name="Peng Y."/>
            <person name="Rokas A."/>
            <person name="Rosa C.A."/>
            <person name="Scheuner C."/>
            <person name="Sibirny A.A."/>
            <person name="Slot J.C."/>
            <person name="Stielow J.B."/>
            <person name="Sun H."/>
            <person name="Kurtzman C.P."/>
            <person name="Blackwell M."/>
            <person name="Grigoriev I.V."/>
            <person name="Jeffries T.W."/>
        </authorList>
    </citation>
    <scope>NUCLEOTIDE SEQUENCE [LARGE SCALE GENOMIC DNA]</scope>
    <source>
        <strain evidence="2">NRRL Y-12698</strain>
    </source>
</reference>
<dbReference type="Proteomes" id="UP000094336">
    <property type="component" value="Unassembled WGS sequence"/>
</dbReference>
<gene>
    <name evidence="1" type="ORF">BABINDRAFT_162695</name>
</gene>
<dbReference type="AlphaFoldDB" id="A0A1E3QLC3"/>
<accession>A0A1E3QLC3</accession>
<evidence type="ECO:0000313" key="1">
    <source>
        <dbReference type="EMBL" id="ODQ78485.1"/>
    </source>
</evidence>
<dbReference type="OrthoDB" id="4097087at2759"/>
<evidence type="ECO:0000313" key="2">
    <source>
        <dbReference type="Proteomes" id="UP000094336"/>
    </source>
</evidence>
<proteinExistence type="predicted"/>
<dbReference type="GeneID" id="30147339"/>
<dbReference type="RefSeq" id="XP_018983813.1">
    <property type="nucleotide sequence ID" value="XM_019129486.1"/>
</dbReference>
<dbReference type="STRING" id="984486.A0A1E3QLC3"/>
<organism evidence="1 2">
    <name type="scientific">Babjeviella inositovora NRRL Y-12698</name>
    <dbReference type="NCBI Taxonomy" id="984486"/>
    <lineage>
        <taxon>Eukaryota</taxon>
        <taxon>Fungi</taxon>
        <taxon>Dikarya</taxon>
        <taxon>Ascomycota</taxon>
        <taxon>Saccharomycotina</taxon>
        <taxon>Pichiomycetes</taxon>
        <taxon>Serinales incertae sedis</taxon>
        <taxon>Babjeviella</taxon>
    </lineage>
</organism>
<protein>
    <submittedName>
        <fullName evidence="1">Uncharacterized protein</fullName>
    </submittedName>
</protein>
<sequence>MLYLTVSSHGLPAVSISPLQKSYDIHSVAQAVPNLEFSPFNNYNYKINSPVALLDVSTCEPLSPLAEVHQLPRAPSMSAKHPLPFQRSVSMDGAESLGYFDLGSDYHKGPETPLSQTQTPSRFPRKSNSILNILSFGLPTHREIQLSLPPTTSLPQNPHFTLSRPLEKRLSVQENPSPARASLSFPRIEISSLMSEADAALVLKAGKPRYTVCRSKSTSCIPSKPSQRMRVKVVELKPQGRPYTDRLCARFVKHDDMASLYCFLSRKAQFSFSYQGATRQPKQVISYQYRPHTEISKQVIFEKNMDGSPSEDIYNKLKCIFGVEDFTFVQTIRDASGKLVMLKAVSPEAAHVNLLAEIDSRNPKRRKTTSVLLDGKCSVEWVKRNICYPRYKSKMKIHLLRGSFTDGSNQVLYCSAPQFKLDLERFESLQKRIGVQSETDSNLHLYPQQTSFNQDWNASPEDIGEVENFPFIDGAGKFMEVITIDE</sequence>
<keyword evidence="2" id="KW-1185">Reference proteome</keyword>
<name>A0A1E3QLC3_9ASCO</name>